<accession>A0A6A3GGY4</accession>
<evidence type="ECO:0000313" key="1">
    <source>
        <dbReference type="EMBL" id="KAE8958074.1"/>
    </source>
</evidence>
<proteinExistence type="predicted"/>
<dbReference type="InterPro" id="IPR002110">
    <property type="entry name" value="Ankyrin_rpt"/>
</dbReference>
<organism evidence="1 2">
    <name type="scientific">Phytophthora fragariae</name>
    <dbReference type="NCBI Taxonomy" id="53985"/>
    <lineage>
        <taxon>Eukaryota</taxon>
        <taxon>Sar</taxon>
        <taxon>Stramenopiles</taxon>
        <taxon>Oomycota</taxon>
        <taxon>Peronosporomycetes</taxon>
        <taxon>Peronosporales</taxon>
        <taxon>Peronosporaceae</taxon>
        <taxon>Phytophthora</taxon>
    </lineage>
</organism>
<dbReference type="Gene3D" id="1.25.40.20">
    <property type="entry name" value="Ankyrin repeat-containing domain"/>
    <property type="match status" value="1"/>
</dbReference>
<dbReference type="InterPro" id="IPR036770">
    <property type="entry name" value="Ankyrin_rpt-contain_sf"/>
</dbReference>
<sequence length="160" mass="17242">MVQALLDHADHQAIEKALRKTVKSGNDEISKMLISRLAPNSHERIFQNAALSGCVGVLRLLLGQMKSCSIHCALICAAAWGHTEVVAELLEKSDSSAISCALQFAAVEGRLPVVEVLRGHSAEQQESAVGVNATSDSCNASQWFFHANGNMQGCEFNHQE</sequence>
<name>A0A6A3GGY4_9STRA</name>
<dbReference type="EMBL" id="QXFW01006963">
    <property type="protein sequence ID" value="KAE8958074.1"/>
    <property type="molecule type" value="Genomic_DNA"/>
</dbReference>
<dbReference type="SUPFAM" id="SSF48403">
    <property type="entry name" value="Ankyrin repeat"/>
    <property type="match status" value="1"/>
</dbReference>
<reference evidence="1 2" key="1">
    <citation type="submission" date="2018-09" db="EMBL/GenBank/DDBJ databases">
        <title>Genomic investigation of the strawberry pathogen Phytophthora fragariae indicates pathogenicity is determined by transcriptional variation in three key races.</title>
        <authorList>
            <person name="Adams T.M."/>
            <person name="Armitage A.D."/>
            <person name="Sobczyk M.K."/>
            <person name="Bates H.J."/>
            <person name="Dunwell J.M."/>
            <person name="Nellist C.F."/>
            <person name="Harrison R.J."/>
        </authorList>
    </citation>
    <scope>NUCLEOTIDE SEQUENCE [LARGE SCALE GENOMIC DNA]</scope>
    <source>
        <strain evidence="1 2">SCRP245</strain>
    </source>
</reference>
<comment type="caution">
    <text evidence="1">The sequence shown here is derived from an EMBL/GenBank/DDBJ whole genome shotgun (WGS) entry which is preliminary data.</text>
</comment>
<protein>
    <submittedName>
        <fullName evidence="1">Uncharacterized protein</fullName>
    </submittedName>
</protein>
<evidence type="ECO:0000313" key="2">
    <source>
        <dbReference type="Proteomes" id="UP000460718"/>
    </source>
</evidence>
<dbReference type="Pfam" id="PF12796">
    <property type="entry name" value="Ank_2"/>
    <property type="match status" value="1"/>
</dbReference>
<gene>
    <name evidence="1" type="ORF">PF011_g30913</name>
</gene>
<dbReference type="Proteomes" id="UP000460718">
    <property type="component" value="Unassembled WGS sequence"/>
</dbReference>
<dbReference type="AlphaFoldDB" id="A0A6A3GGY4"/>